<evidence type="ECO:0000313" key="12">
    <source>
        <dbReference type="Proteomes" id="UP000230069"/>
    </source>
</evidence>
<dbReference type="AlphaFoldDB" id="A0A2G5DAG3"/>
<dbReference type="STRING" id="218851.A0A2G5DAG3"/>
<evidence type="ECO:0000256" key="3">
    <source>
        <dbReference type="ARBA" id="ARBA00022679"/>
    </source>
</evidence>
<keyword evidence="2" id="KW-0723">Serine/threonine-protein kinase</keyword>
<dbReference type="InterPro" id="IPR055474">
    <property type="entry name" value="DUF7046"/>
</dbReference>
<accession>A0A2G5DAG3</accession>
<keyword evidence="6" id="KW-0067">ATP-binding</keyword>
<dbReference type="InterPro" id="IPR056284">
    <property type="entry name" value="AIR9-like_A9"/>
</dbReference>
<dbReference type="InterPro" id="IPR008271">
    <property type="entry name" value="Ser/Thr_kinase_AS"/>
</dbReference>
<dbReference type="Proteomes" id="UP000230069">
    <property type="component" value="Unassembled WGS sequence"/>
</dbReference>
<dbReference type="InterPro" id="IPR000719">
    <property type="entry name" value="Prot_kinase_dom"/>
</dbReference>
<dbReference type="PROSITE" id="PS50011">
    <property type="entry name" value="PROTEIN_KINASE_DOM"/>
    <property type="match status" value="1"/>
</dbReference>
<evidence type="ECO:0000313" key="11">
    <source>
        <dbReference type="EMBL" id="PIA40520.1"/>
    </source>
</evidence>
<dbReference type="InParanoid" id="A0A2G5DAG3"/>
<evidence type="ECO:0000256" key="9">
    <source>
        <dbReference type="SAM" id="MobiDB-lite"/>
    </source>
</evidence>
<dbReference type="InterPro" id="IPR011009">
    <property type="entry name" value="Kinase-like_dom_sf"/>
</dbReference>
<dbReference type="GO" id="GO:0004674">
    <property type="term" value="F:protein serine/threonine kinase activity"/>
    <property type="evidence" value="ECO:0007669"/>
    <property type="project" value="UniProtKB-KW"/>
</dbReference>
<feature type="compositionally biased region" description="Polar residues" evidence="9">
    <location>
        <begin position="295"/>
        <end position="307"/>
    </location>
</feature>
<dbReference type="GO" id="GO:0005524">
    <property type="term" value="F:ATP binding"/>
    <property type="evidence" value="ECO:0007669"/>
    <property type="project" value="UniProtKB-KW"/>
</dbReference>
<name>A0A2G5DAG3_AQUCA</name>
<dbReference type="Gene3D" id="1.10.510.10">
    <property type="entry name" value="Transferase(Phosphotransferase) domain 1"/>
    <property type="match status" value="1"/>
</dbReference>
<keyword evidence="5" id="KW-0418">Kinase</keyword>
<organism evidence="11 12">
    <name type="scientific">Aquilegia coerulea</name>
    <name type="common">Rocky mountain columbine</name>
    <dbReference type="NCBI Taxonomy" id="218851"/>
    <lineage>
        <taxon>Eukaryota</taxon>
        <taxon>Viridiplantae</taxon>
        <taxon>Streptophyta</taxon>
        <taxon>Embryophyta</taxon>
        <taxon>Tracheophyta</taxon>
        <taxon>Spermatophyta</taxon>
        <taxon>Magnoliopsida</taxon>
        <taxon>Ranunculales</taxon>
        <taxon>Ranunculaceae</taxon>
        <taxon>Thalictroideae</taxon>
        <taxon>Aquilegia</taxon>
    </lineage>
</organism>
<feature type="compositionally biased region" description="Polar residues" evidence="9">
    <location>
        <begin position="341"/>
        <end position="355"/>
    </location>
</feature>
<feature type="region of interest" description="Disordered" evidence="9">
    <location>
        <begin position="288"/>
        <end position="409"/>
    </location>
</feature>
<evidence type="ECO:0000256" key="2">
    <source>
        <dbReference type="ARBA" id="ARBA00022527"/>
    </source>
</evidence>
<dbReference type="Gene3D" id="2.60.40.2700">
    <property type="match status" value="1"/>
</dbReference>
<sequence>MAEVITMGKAYHRNLIKLYGYCFEHNMKALVYEYMENGSLDIILYENSLGYIEWETLYNVAIGTAKGLVYLHDGCDEQIIHYDIKAGNVLLDKRFSPKITDFGLAKLMSREVSRAPLTRTRGTLGYNAPETWMPGSQVTSKCDVYSFGMMLFEILGKRNNGQGANWFPQQVWEKFKFGQLDNIIKECGIMEKDRENAKRLSRVALWCTQYTPEIRPSMSEVVMMLENKIPVGMPPYPFQFFQSSDSSILSSLEVILEFYPKFQFGQSLTSSTQPSLKVIPEVDANVSPARAERNSAAQDVPSQSQGDTHTKRFPEEITMTQPSFRDLLSRNEMDDPESAGREQSSPWGTVNSPYMTPTHDDPNSSFYPNLPPVLEEPSSSFSEAGEDDPLPAIDGLQISGEPFPGQELQAGGYSINGTTSCNFEWVRYLEDGSVNYIDGAKQPNYLVTADDADTYLAIEVQPLDNRKRKGELVKVFANEQRKITCDSKMQEQIERSLHSGQTSYEVSLAARYLDIWEPVILAVKREGYSIKRIGTRDVVATEKFLQKTAVTILYGHPTAFSILGFTEHLLRTENSSLRDTIVLTMRLFIMRALEKRKAKKKGIFFNI</sequence>
<dbReference type="Pfam" id="PF23197">
    <property type="entry name" value="IG_AIR9"/>
    <property type="match status" value="1"/>
</dbReference>
<comment type="catalytic activity">
    <reaction evidence="7">
        <text>L-threonyl-[protein] + ATP = O-phospho-L-threonyl-[protein] + ADP + H(+)</text>
        <dbReference type="Rhea" id="RHEA:46608"/>
        <dbReference type="Rhea" id="RHEA-COMP:11060"/>
        <dbReference type="Rhea" id="RHEA-COMP:11605"/>
        <dbReference type="ChEBI" id="CHEBI:15378"/>
        <dbReference type="ChEBI" id="CHEBI:30013"/>
        <dbReference type="ChEBI" id="CHEBI:30616"/>
        <dbReference type="ChEBI" id="CHEBI:61977"/>
        <dbReference type="ChEBI" id="CHEBI:456216"/>
        <dbReference type="EC" id="2.7.11.1"/>
    </reaction>
</comment>
<comment type="catalytic activity">
    <reaction evidence="8">
        <text>L-seryl-[protein] + ATP = O-phospho-L-seryl-[protein] + ADP + H(+)</text>
        <dbReference type="Rhea" id="RHEA:17989"/>
        <dbReference type="Rhea" id="RHEA-COMP:9863"/>
        <dbReference type="Rhea" id="RHEA-COMP:11604"/>
        <dbReference type="ChEBI" id="CHEBI:15378"/>
        <dbReference type="ChEBI" id="CHEBI:29999"/>
        <dbReference type="ChEBI" id="CHEBI:30616"/>
        <dbReference type="ChEBI" id="CHEBI:83421"/>
        <dbReference type="ChEBI" id="CHEBI:456216"/>
        <dbReference type="EC" id="2.7.11.1"/>
    </reaction>
</comment>
<keyword evidence="12" id="KW-1185">Reference proteome</keyword>
<protein>
    <recommendedName>
        <fullName evidence="1">non-specific serine/threonine protein kinase</fullName>
        <ecNumber evidence="1">2.7.11.1</ecNumber>
    </recommendedName>
</protein>
<evidence type="ECO:0000256" key="5">
    <source>
        <dbReference type="ARBA" id="ARBA00022777"/>
    </source>
</evidence>
<dbReference type="OrthoDB" id="1937889at2759"/>
<evidence type="ECO:0000256" key="7">
    <source>
        <dbReference type="ARBA" id="ARBA00047899"/>
    </source>
</evidence>
<keyword evidence="3" id="KW-0808">Transferase</keyword>
<dbReference type="Pfam" id="PF23080">
    <property type="entry name" value="DUF7046"/>
    <property type="match status" value="1"/>
</dbReference>
<dbReference type="Gene3D" id="3.30.200.20">
    <property type="entry name" value="Phosphorylase Kinase, domain 1"/>
    <property type="match status" value="1"/>
</dbReference>
<feature type="domain" description="Protein kinase" evidence="10">
    <location>
        <begin position="1"/>
        <end position="239"/>
    </location>
</feature>
<evidence type="ECO:0000256" key="4">
    <source>
        <dbReference type="ARBA" id="ARBA00022741"/>
    </source>
</evidence>
<dbReference type="GO" id="GO:0005886">
    <property type="term" value="C:plasma membrane"/>
    <property type="evidence" value="ECO:0007669"/>
    <property type="project" value="TreeGrafter"/>
</dbReference>
<evidence type="ECO:0000256" key="8">
    <source>
        <dbReference type="ARBA" id="ARBA00048679"/>
    </source>
</evidence>
<evidence type="ECO:0000259" key="10">
    <source>
        <dbReference type="PROSITE" id="PS50011"/>
    </source>
</evidence>
<dbReference type="EMBL" id="KZ305042">
    <property type="protein sequence ID" value="PIA40520.1"/>
    <property type="molecule type" value="Genomic_DNA"/>
</dbReference>
<dbReference type="PROSITE" id="PS00108">
    <property type="entry name" value="PROTEIN_KINASE_ST"/>
    <property type="match status" value="1"/>
</dbReference>
<gene>
    <name evidence="11" type="ORF">AQUCO_02500317v1</name>
</gene>
<dbReference type="InterPro" id="IPR001245">
    <property type="entry name" value="Ser-Thr/Tyr_kinase_cat_dom"/>
</dbReference>
<reference evidence="11 12" key="1">
    <citation type="submission" date="2017-09" db="EMBL/GenBank/DDBJ databases">
        <title>WGS assembly of Aquilegia coerulea Goldsmith.</title>
        <authorList>
            <person name="Hodges S."/>
            <person name="Kramer E."/>
            <person name="Nordborg M."/>
            <person name="Tomkins J."/>
            <person name="Borevitz J."/>
            <person name="Derieg N."/>
            <person name="Yan J."/>
            <person name="Mihaltcheva S."/>
            <person name="Hayes R.D."/>
            <person name="Rokhsar D."/>
        </authorList>
    </citation>
    <scope>NUCLEOTIDE SEQUENCE [LARGE SCALE GENOMIC DNA]</scope>
    <source>
        <strain evidence="12">cv. Goldsmith</strain>
    </source>
</reference>
<dbReference type="Pfam" id="PF07714">
    <property type="entry name" value="PK_Tyr_Ser-Thr"/>
    <property type="match status" value="1"/>
</dbReference>
<keyword evidence="4" id="KW-0547">Nucleotide-binding</keyword>
<dbReference type="SUPFAM" id="SSF56112">
    <property type="entry name" value="Protein kinase-like (PK-like)"/>
    <property type="match status" value="1"/>
</dbReference>
<dbReference type="EC" id="2.7.11.1" evidence="1"/>
<dbReference type="PANTHER" id="PTHR31149">
    <property type="entry name" value="EXPRESSED PROTEIN"/>
    <property type="match status" value="1"/>
</dbReference>
<dbReference type="FunFam" id="1.10.510.10:FF:001023">
    <property type="entry name" value="Os07g0541700 protein"/>
    <property type="match status" value="1"/>
</dbReference>
<dbReference type="PANTHER" id="PTHR31149:SF10">
    <property type="entry name" value="OS05G0100900 PROTEIN"/>
    <property type="match status" value="1"/>
</dbReference>
<dbReference type="FunFam" id="2.60.40.2700:FF:000001">
    <property type="entry name" value="Transmembrane protein"/>
    <property type="match status" value="1"/>
</dbReference>
<dbReference type="SMART" id="SM00220">
    <property type="entry name" value="S_TKc"/>
    <property type="match status" value="1"/>
</dbReference>
<proteinExistence type="predicted"/>
<evidence type="ECO:0000256" key="1">
    <source>
        <dbReference type="ARBA" id="ARBA00012513"/>
    </source>
</evidence>
<evidence type="ECO:0000256" key="6">
    <source>
        <dbReference type="ARBA" id="ARBA00022840"/>
    </source>
</evidence>